<keyword evidence="3" id="KW-1185">Reference proteome</keyword>
<comment type="caution">
    <text evidence="2">The sequence shown here is derived from an EMBL/GenBank/DDBJ whole genome shotgun (WGS) entry which is preliminary data.</text>
</comment>
<evidence type="ECO:0000313" key="3">
    <source>
        <dbReference type="Proteomes" id="UP000784294"/>
    </source>
</evidence>
<dbReference type="InterPro" id="IPR003961">
    <property type="entry name" value="FN3_dom"/>
</dbReference>
<dbReference type="CDD" id="cd00063">
    <property type="entry name" value="FN3"/>
    <property type="match status" value="1"/>
</dbReference>
<evidence type="ECO:0000313" key="2">
    <source>
        <dbReference type="EMBL" id="VEL29774.1"/>
    </source>
</evidence>
<dbReference type="Gene3D" id="2.60.40.10">
    <property type="entry name" value="Immunoglobulins"/>
    <property type="match status" value="1"/>
</dbReference>
<gene>
    <name evidence="2" type="ORF">PXEA_LOCUS23214</name>
</gene>
<dbReference type="OrthoDB" id="6244967at2759"/>
<organism evidence="2 3">
    <name type="scientific">Protopolystoma xenopodis</name>
    <dbReference type="NCBI Taxonomy" id="117903"/>
    <lineage>
        <taxon>Eukaryota</taxon>
        <taxon>Metazoa</taxon>
        <taxon>Spiralia</taxon>
        <taxon>Lophotrochozoa</taxon>
        <taxon>Platyhelminthes</taxon>
        <taxon>Monogenea</taxon>
        <taxon>Polyopisthocotylea</taxon>
        <taxon>Polystomatidea</taxon>
        <taxon>Polystomatidae</taxon>
        <taxon>Protopolystoma</taxon>
    </lineage>
</organism>
<dbReference type="SUPFAM" id="SSF49265">
    <property type="entry name" value="Fibronectin type III"/>
    <property type="match status" value="1"/>
</dbReference>
<name>A0A448X767_9PLAT</name>
<dbReference type="Proteomes" id="UP000784294">
    <property type="component" value="Unassembled WGS sequence"/>
</dbReference>
<proteinExistence type="predicted"/>
<dbReference type="InterPro" id="IPR013783">
    <property type="entry name" value="Ig-like_fold"/>
</dbReference>
<accession>A0A448X767</accession>
<protein>
    <recommendedName>
        <fullName evidence="1">Fibronectin type-III domain-containing protein</fullName>
    </recommendedName>
</protein>
<dbReference type="AlphaFoldDB" id="A0A448X767"/>
<evidence type="ECO:0000259" key="1">
    <source>
        <dbReference type="PROSITE" id="PS50853"/>
    </source>
</evidence>
<feature type="domain" description="Fibronectin type-III" evidence="1">
    <location>
        <begin position="11"/>
        <end position="84"/>
    </location>
</feature>
<dbReference type="InterPro" id="IPR036116">
    <property type="entry name" value="FN3_sf"/>
</dbReference>
<reference evidence="2" key="1">
    <citation type="submission" date="2018-11" db="EMBL/GenBank/DDBJ databases">
        <authorList>
            <consortium name="Pathogen Informatics"/>
        </authorList>
    </citation>
    <scope>NUCLEOTIDE SEQUENCE</scope>
</reference>
<sequence length="84" mass="9633">MKRSAFCRPDRPTDVKVNCIDFVAQSTAVVTWHPGSDNYAPIIEYMVEFSTQYERDTWYPAELFNVSGLVRSTDVKVGSYLTFN</sequence>
<dbReference type="PROSITE" id="PS50853">
    <property type="entry name" value="FN3"/>
    <property type="match status" value="1"/>
</dbReference>
<dbReference type="EMBL" id="CAAALY010106097">
    <property type="protein sequence ID" value="VEL29774.1"/>
    <property type="molecule type" value="Genomic_DNA"/>
</dbReference>